<keyword evidence="2" id="KW-0238">DNA-binding</keyword>
<dbReference type="PANTHER" id="PTHR44846">
    <property type="entry name" value="MANNOSYL-D-GLYCERATE TRANSPORT/METABOLISM SYSTEM REPRESSOR MNGR-RELATED"/>
    <property type="match status" value="1"/>
</dbReference>
<dbReference type="Proteomes" id="UP001332192">
    <property type="component" value="Chromosome"/>
</dbReference>
<dbReference type="CDD" id="cd07377">
    <property type="entry name" value="WHTH_GntR"/>
    <property type="match status" value="1"/>
</dbReference>
<dbReference type="PROSITE" id="PS50949">
    <property type="entry name" value="HTH_GNTR"/>
    <property type="match status" value="1"/>
</dbReference>
<dbReference type="PANTHER" id="PTHR44846:SF1">
    <property type="entry name" value="MANNOSYL-D-GLYCERATE TRANSPORT_METABOLISM SYSTEM REPRESSOR MNGR-RELATED"/>
    <property type="match status" value="1"/>
</dbReference>
<dbReference type="PRINTS" id="PR00035">
    <property type="entry name" value="HTHGNTR"/>
</dbReference>
<dbReference type="InterPro" id="IPR036390">
    <property type="entry name" value="WH_DNA-bd_sf"/>
</dbReference>
<sequence length="279" mass="31200">MAASKKDPPRTHTARRPGVDRMAPVPLYLQVRRWVEEEIERRHLGHHARVPSERELARRLSISRMTVRAALEGMIRDNVLYRVPGKGTFVAGARLPQHLRSLTSFTEDMRARGLQPGARVLGFHRVPAPAMVAERLRLAPAGPVLRLERLRLAGGEPMCIETAHLSAERFGWLADLDMTDRSLYALLREHRVQLAWAEQSISARDATPEEASLLLIRPGSAVLVTERTTFAQDGSPVEYVVSTYRADRYTFQVVLPADWPGSSGSTRSIGGCCRPGRWS</sequence>
<proteinExistence type="predicted"/>
<dbReference type="InterPro" id="IPR011663">
    <property type="entry name" value="UTRA"/>
</dbReference>
<keyword evidence="3" id="KW-0804">Transcription</keyword>
<evidence type="ECO:0000256" key="1">
    <source>
        <dbReference type="ARBA" id="ARBA00023015"/>
    </source>
</evidence>
<dbReference type="Pfam" id="PF00392">
    <property type="entry name" value="GntR"/>
    <property type="match status" value="1"/>
</dbReference>
<dbReference type="RefSeq" id="WP_324717322.1">
    <property type="nucleotide sequence ID" value="NZ_CP141615.1"/>
</dbReference>
<reference evidence="5 6" key="1">
    <citation type="journal article" date="2024" name="Front. Microbiol.">
        <title>Novel thermophilic genera Geochorda gen. nov. and Carboxydochorda gen. nov. from the deep terrestrial subsurface reveal the ecophysiological diversity in the class Limnochordia.</title>
        <authorList>
            <person name="Karnachuk O.V."/>
            <person name="Lukina A.P."/>
            <person name="Avakyan M.R."/>
            <person name="Kadnikov V.V."/>
            <person name="Begmatov S."/>
            <person name="Beletsky A.V."/>
            <person name="Vlasova K.G."/>
            <person name="Novikov A.A."/>
            <person name="Shcherbakova V.A."/>
            <person name="Mardanov A.V."/>
            <person name="Ravin N.V."/>
        </authorList>
    </citation>
    <scope>NUCLEOTIDE SEQUENCE [LARGE SCALE GENOMIC DNA]</scope>
    <source>
        <strain evidence="5 6">L945</strain>
    </source>
</reference>
<dbReference type="InterPro" id="IPR036388">
    <property type="entry name" value="WH-like_DNA-bd_sf"/>
</dbReference>
<evidence type="ECO:0000313" key="5">
    <source>
        <dbReference type="EMBL" id="WRP18051.1"/>
    </source>
</evidence>
<keyword evidence="1" id="KW-0805">Transcription regulation</keyword>
<evidence type="ECO:0000256" key="2">
    <source>
        <dbReference type="ARBA" id="ARBA00023125"/>
    </source>
</evidence>
<dbReference type="Gene3D" id="1.10.10.10">
    <property type="entry name" value="Winged helix-like DNA-binding domain superfamily/Winged helix DNA-binding domain"/>
    <property type="match status" value="1"/>
</dbReference>
<evidence type="ECO:0000313" key="6">
    <source>
        <dbReference type="Proteomes" id="UP001332192"/>
    </source>
</evidence>
<dbReference type="InterPro" id="IPR000524">
    <property type="entry name" value="Tscrpt_reg_HTH_GntR"/>
</dbReference>
<dbReference type="SMART" id="SM00345">
    <property type="entry name" value="HTH_GNTR"/>
    <property type="match status" value="1"/>
</dbReference>
<name>A0ABZ1BZ95_9FIRM</name>
<evidence type="ECO:0000259" key="4">
    <source>
        <dbReference type="PROSITE" id="PS50949"/>
    </source>
</evidence>
<protein>
    <submittedName>
        <fullName evidence="5">GntR family transcriptional regulator</fullName>
    </submittedName>
</protein>
<dbReference type="EMBL" id="CP141615">
    <property type="protein sequence ID" value="WRP18051.1"/>
    <property type="molecule type" value="Genomic_DNA"/>
</dbReference>
<keyword evidence="6" id="KW-1185">Reference proteome</keyword>
<dbReference type="SMART" id="SM00866">
    <property type="entry name" value="UTRA"/>
    <property type="match status" value="1"/>
</dbReference>
<feature type="domain" description="HTH gntR-type" evidence="4">
    <location>
        <begin position="25"/>
        <end position="93"/>
    </location>
</feature>
<gene>
    <name evidence="5" type="ORF">U7230_03315</name>
</gene>
<dbReference type="SUPFAM" id="SSF64288">
    <property type="entry name" value="Chorismate lyase-like"/>
    <property type="match status" value="1"/>
</dbReference>
<dbReference type="InterPro" id="IPR028978">
    <property type="entry name" value="Chorismate_lyase_/UTRA_dom_sf"/>
</dbReference>
<accession>A0ABZ1BZ95</accession>
<evidence type="ECO:0000256" key="3">
    <source>
        <dbReference type="ARBA" id="ARBA00023163"/>
    </source>
</evidence>
<dbReference type="Pfam" id="PF07702">
    <property type="entry name" value="UTRA"/>
    <property type="match status" value="1"/>
</dbReference>
<dbReference type="InterPro" id="IPR050679">
    <property type="entry name" value="Bact_HTH_transcr_reg"/>
</dbReference>
<organism evidence="5 6">
    <name type="scientific">Carboxydichorda subterranea</name>
    <dbReference type="NCBI Taxonomy" id="3109565"/>
    <lineage>
        <taxon>Bacteria</taxon>
        <taxon>Bacillati</taxon>
        <taxon>Bacillota</taxon>
        <taxon>Limnochordia</taxon>
        <taxon>Limnochordales</taxon>
        <taxon>Geochordaceae</taxon>
        <taxon>Carboxydichorda</taxon>
    </lineage>
</organism>
<dbReference type="SUPFAM" id="SSF46785">
    <property type="entry name" value="Winged helix' DNA-binding domain"/>
    <property type="match status" value="1"/>
</dbReference>
<dbReference type="Gene3D" id="3.40.1410.10">
    <property type="entry name" value="Chorismate lyase-like"/>
    <property type="match status" value="1"/>
</dbReference>